<dbReference type="WBParaSite" id="Hba_20953">
    <property type="protein sequence ID" value="Hba_20953"/>
    <property type="gene ID" value="Hba_20953"/>
</dbReference>
<organism evidence="2 3">
    <name type="scientific">Heterorhabditis bacteriophora</name>
    <name type="common">Entomopathogenic nematode worm</name>
    <dbReference type="NCBI Taxonomy" id="37862"/>
    <lineage>
        <taxon>Eukaryota</taxon>
        <taxon>Metazoa</taxon>
        <taxon>Ecdysozoa</taxon>
        <taxon>Nematoda</taxon>
        <taxon>Chromadorea</taxon>
        <taxon>Rhabditida</taxon>
        <taxon>Rhabditina</taxon>
        <taxon>Rhabditomorpha</taxon>
        <taxon>Strongyloidea</taxon>
        <taxon>Heterorhabditidae</taxon>
        <taxon>Heterorhabditis</taxon>
    </lineage>
</organism>
<dbReference type="PANTHER" id="PTHR12243">
    <property type="entry name" value="MADF DOMAIN TRANSCRIPTION FACTOR"/>
    <property type="match status" value="1"/>
</dbReference>
<dbReference type="SMART" id="SM00595">
    <property type="entry name" value="MADF"/>
    <property type="match status" value="1"/>
</dbReference>
<evidence type="ECO:0000313" key="3">
    <source>
        <dbReference type="WBParaSite" id="Hba_20953"/>
    </source>
</evidence>
<evidence type="ECO:0000259" key="1">
    <source>
        <dbReference type="PROSITE" id="PS51029"/>
    </source>
</evidence>
<dbReference type="PANTHER" id="PTHR12243:SF57">
    <property type="entry name" value="ALCOHOL DEHYDROGENASE TRANSCRIPTION FACTOR MYB_SANT-LIKE PROTEIN"/>
    <property type="match status" value="1"/>
</dbReference>
<proteinExistence type="predicted"/>
<dbReference type="PROSITE" id="PS51257">
    <property type="entry name" value="PROKAR_LIPOPROTEIN"/>
    <property type="match status" value="1"/>
</dbReference>
<reference evidence="3" key="1">
    <citation type="submission" date="2016-11" db="UniProtKB">
        <authorList>
            <consortium name="WormBaseParasite"/>
        </authorList>
    </citation>
    <scope>IDENTIFICATION</scope>
</reference>
<feature type="domain" description="MADF" evidence="1">
    <location>
        <begin position="126"/>
        <end position="166"/>
    </location>
</feature>
<dbReference type="Proteomes" id="UP000095283">
    <property type="component" value="Unplaced"/>
</dbReference>
<dbReference type="InterPro" id="IPR039353">
    <property type="entry name" value="TF_Adf1"/>
</dbReference>
<feature type="domain" description="MADF" evidence="1">
    <location>
        <begin position="7"/>
        <end position="98"/>
    </location>
</feature>
<dbReference type="GO" id="GO:0005634">
    <property type="term" value="C:nucleus"/>
    <property type="evidence" value="ECO:0007669"/>
    <property type="project" value="TreeGrafter"/>
</dbReference>
<dbReference type="GO" id="GO:0006357">
    <property type="term" value="P:regulation of transcription by RNA polymerase II"/>
    <property type="evidence" value="ECO:0007669"/>
    <property type="project" value="TreeGrafter"/>
</dbReference>
<evidence type="ECO:0000313" key="2">
    <source>
        <dbReference type="Proteomes" id="UP000095283"/>
    </source>
</evidence>
<dbReference type="InterPro" id="IPR006578">
    <property type="entry name" value="MADF-dom"/>
</dbReference>
<dbReference type="GO" id="GO:0005667">
    <property type="term" value="C:transcription regulator complex"/>
    <property type="evidence" value="ECO:0007669"/>
    <property type="project" value="TreeGrafter"/>
</dbReference>
<sequence>MGYNTKELISSINYCYTFFLISCKRVLQYRTDNRNHKTPVWNRLVQVLQFDGDARTLYSRWKQLRDKYGKEKRKAKYQGDVSTWQYYKHLTFLDPHMIDRSSAGSPTRKESQDVQVIITDPSFASNLIDEVRAQPCLFDIRNPKYRHSDCRNQAWASVIAHLNYPG</sequence>
<protein>
    <submittedName>
        <fullName evidence="3">MADF domain-containing protein</fullName>
    </submittedName>
</protein>
<dbReference type="Pfam" id="PF10545">
    <property type="entry name" value="MADF_DNA_bdg"/>
    <property type="match status" value="2"/>
</dbReference>
<keyword evidence="2" id="KW-1185">Reference proteome</keyword>
<name>A0A1I7XTY1_HETBA</name>
<dbReference type="AlphaFoldDB" id="A0A1I7XTY1"/>
<accession>A0A1I7XTY1</accession>
<dbReference type="PROSITE" id="PS51029">
    <property type="entry name" value="MADF"/>
    <property type="match status" value="2"/>
</dbReference>